<dbReference type="AlphaFoldDB" id="A0A3D8RWF9"/>
<evidence type="ECO:0000313" key="3">
    <source>
        <dbReference type="Proteomes" id="UP000256328"/>
    </source>
</evidence>
<sequence length="380" mass="41389">MQSAKAAVSNFLSRDGKHDTTVHETVNPAVTREHVTRTQHNEAQTVVDKEVHQDHHHTTIQPIKDREVLPEQHSHNLAAVEHRDIKHGDDSHIKERLASEQAQFKNTREVGETQHSSSIAPSVAAEHVHHHIHEIIQPVVQKETIQPSIIHTTIPIHEIHNNEAKFEKKTNMPAMSMEEFKKSGASVHGVERREDSFEGKPEGLGELINPKNKLGTIGGPGANGTTSMTGDLDPKVGPNRGSVPATSAQDHVTARNDGVTARDKIDTSLSHHQNKISNVPQEIPTTTTSHTKTPLAAGVPKTARFADTETQGAASSTNSVSPTYTTMPTSGSTTAKLDPRVDRVDNNSAHIVPRSEATRAKESEPAQKHGLLAKIKNALH</sequence>
<gene>
    <name evidence="2" type="ORF">BP5796_06026</name>
</gene>
<evidence type="ECO:0000256" key="1">
    <source>
        <dbReference type="SAM" id="MobiDB-lite"/>
    </source>
</evidence>
<keyword evidence="3" id="KW-1185">Reference proteome</keyword>
<proteinExistence type="predicted"/>
<organism evidence="2 3">
    <name type="scientific">Coleophoma crateriformis</name>
    <dbReference type="NCBI Taxonomy" id="565419"/>
    <lineage>
        <taxon>Eukaryota</taxon>
        <taxon>Fungi</taxon>
        <taxon>Dikarya</taxon>
        <taxon>Ascomycota</taxon>
        <taxon>Pezizomycotina</taxon>
        <taxon>Leotiomycetes</taxon>
        <taxon>Helotiales</taxon>
        <taxon>Dermateaceae</taxon>
        <taxon>Coleophoma</taxon>
    </lineage>
</organism>
<evidence type="ECO:0000313" key="2">
    <source>
        <dbReference type="EMBL" id="RDW78174.1"/>
    </source>
</evidence>
<accession>A0A3D8RWF9</accession>
<feature type="compositionally biased region" description="Polar residues" evidence="1">
    <location>
        <begin position="267"/>
        <end position="284"/>
    </location>
</feature>
<evidence type="ECO:0008006" key="4">
    <source>
        <dbReference type="Google" id="ProtNLM"/>
    </source>
</evidence>
<feature type="region of interest" description="Disordered" evidence="1">
    <location>
        <begin position="1"/>
        <end position="21"/>
    </location>
</feature>
<dbReference type="PANTHER" id="PTHR38703">
    <property type="entry name" value="CHROMOSOME 8, WHOLE GENOME SHOTGUN SEQUENCE"/>
    <property type="match status" value="1"/>
</dbReference>
<feature type="region of interest" description="Disordered" evidence="1">
    <location>
        <begin position="237"/>
        <end position="380"/>
    </location>
</feature>
<feature type="compositionally biased region" description="Low complexity" evidence="1">
    <location>
        <begin position="321"/>
        <end position="334"/>
    </location>
</feature>
<feature type="region of interest" description="Disordered" evidence="1">
    <location>
        <begin position="183"/>
        <end position="215"/>
    </location>
</feature>
<dbReference type="OrthoDB" id="2118965at2759"/>
<dbReference type="PANTHER" id="PTHR38703:SF1">
    <property type="entry name" value="ALLERGEN"/>
    <property type="match status" value="1"/>
</dbReference>
<dbReference type="Proteomes" id="UP000256328">
    <property type="component" value="Unassembled WGS sequence"/>
</dbReference>
<name>A0A3D8RWF9_9HELO</name>
<feature type="compositionally biased region" description="Basic and acidic residues" evidence="1">
    <location>
        <begin position="356"/>
        <end position="367"/>
    </location>
</feature>
<protein>
    <recommendedName>
        <fullName evidence="4">Allergen</fullName>
    </recommendedName>
</protein>
<feature type="compositionally biased region" description="Basic and acidic residues" evidence="1">
    <location>
        <begin position="189"/>
        <end position="203"/>
    </location>
</feature>
<feature type="compositionally biased region" description="Polar residues" evidence="1">
    <location>
        <begin position="308"/>
        <end position="320"/>
    </location>
</feature>
<dbReference type="EMBL" id="PDLN01000008">
    <property type="protein sequence ID" value="RDW78174.1"/>
    <property type="molecule type" value="Genomic_DNA"/>
</dbReference>
<reference evidence="2 3" key="1">
    <citation type="journal article" date="2018" name="IMA Fungus">
        <title>IMA Genome-F 9: Draft genome sequence of Annulohypoxylon stygium, Aspergillus mulundensis, Berkeleyomyces basicola (syn. Thielaviopsis basicola), Ceratocystis smalleyi, two Cercospora beticola strains, Coleophoma cylindrospora, Fusarium fracticaudum, Phialophora cf. hyalina, and Morchella septimelata.</title>
        <authorList>
            <person name="Wingfield B.D."/>
            <person name="Bills G.F."/>
            <person name="Dong Y."/>
            <person name="Huang W."/>
            <person name="Nel W.J."/>
            <person name="Swalarsk-Parry B.S."/>
            <person name="Vaghefi N."/>
            <person name="Wilken P.M."/>
            <person name="An Z."/>
            <person name="de Beer Z.W."/>
            <person name="De Vos L."/>
            <person name="Chen L."/>
            <person name="Duong T.A."/>
            <person name="Gao Y."/>
            <person name="Hammerbacher A."/>
            <person name="Kikkert J.R."/>
            <person name="Li Y."/>
            <person name="Li H."/>
            <person name="Li K."/>
            <person name="Li Q."/>
            <person name="Liu X."/>
            <person name="Ma X."/>
            <person name="Naidoo K."/>
            <person name="Pethybridge S.J."/>
            <person name="Sun J."/>
            <person name="Steenkamp E.T."/>
            <person name="van der Nest M.A."/>
            <person name="van Wyk S."/>
            <person name="Wingfield M.J."/>
            <person name="Xiong C."/>
            <person name="Yue Q."/>
            <person name="Zhang X."/>
        </authorList>
    </citation>
    <scope>NUCLEOTIDE SEQUENCE [LARGE SCALE GENOMIC DNA]</scope>
    <source>
        <strain evidence="2 3">BP5796</strain>
    </source>
</reference>
<comment type="caution">
    <text evidence="2">The sequence shown here is derived from an EMBL/GenBank/DDBJ whole genome shotgun (WGS) entry which is preliminary data.</text>
</comment>